<comment type="caution">
    <text evidence="1">The sequence shown here is derived from an EMBL/GenBank/DDBJ whole genome shotgun (WGS) entry which is preliminary data.</text>
</comment>
<dbReference type="OrthoDB" id="276744at2759"/>
<proteinExistence type="predicted"/>
<dbReference type="AlphaFoldDB" id="A0A8K1LS01"/>
<evidence type="ECO:0008006" key="3">
    <source>
        <dbReference type="Google" id="ProtNLM"/>
    </source>
</evidence>
<accession>A0A8K1LS01</accession>
<dbReference type="Proteomes" id="UP000796761">
    <property type="component" value="Unassembled WGS sequence"/>
</dbReference>
<organism evidence="1 2">
    <name type="scientific">Zosterops borbonicus</name>
    <dbReference type="NCBI Taxonomy" id="364589"/>
    <lineage>
        <taxon>Eukaryota</taxon>
        <taxon>Metazoa</taxon>
        <taxon>Chordata</taxon>
        <taxon>Craniata</taxon>
        <taxon>Vertebrata</taxon>
        <taxon>Euteleostomi</taxon>
        <taxon>Archelosauria</taxon>
        <taxon>Archosauria</taxon>
        <taxon>Dinosauria</taxon>
        <taxon>Saurischia</taxon>
        <taxon>Theropoda</taxon>
        <taxon>Coelurosauria</taxon>
        <taxon>Aves</taxon>
        <taxon>Neognathae</taxon>
        <taxon>Neoaves</taxon>
        <taxon>Telluraves</taxon>
        <taxon>Australaves</taxon>
        <taxon>Passeriformes</taxon>
        <taxon>Sylvioidea</taxon>
        <taxon>Zosteropidae</taxon>
        <taxon>Zosterops</taxon>
    </lineage>
</organism>
<evidence type="ECO:0000313" key="2">
    <source>
        <dbReference type="Proteomes" id="UP000796761"/>
    </source>
</evidence>
<reference evidence="1" key="1">
    <citation type="submission" date="2019-04" db="EMBL/GenBank/DDBJ databases">
        <title>Genome assembly of Zosterops borbonicus 15179.</title>
        <authorList>
            <person name="Leroy T."/>
            <person name="Anselmetti Y."/>
            <person name="Tilak M.-K."/>
            <person name="Nabholz B."/>
        </authorList>
    </citation>
    <scope>NUCLEOTIDE SEQUENCE</scope>
    <source>
        <strain evidence="1">HGM_15179</strain>
        <tissue evidence="1">Muscle</tissue>
    </source>
</reference>
<name>A0A8K1LS01_9PASS</name>
<dbReference type="EMBL" id="SWJQ01000070">
    <property type="protein sequence ID" value="TRZ23568.1"/>
    <property type="molecule type" value="Genomic_DNA"/>
</dbReference>
<gene>
    <name evidence="1" type="ORF">HGM15179_003532</name>
</gene>
<evidence type="ECO:0000313" key="1">
    <source>
        <dbReference type="EMBL" id="TRZ23568.1"/>
    </source>
</evidence>
<sequence>MFNAFINDSDSEIKCTLSRFVDDVKLCGELDTPKEWETIWGDLDKLKKWALHESRHDERQGRLTQERQYAKGTRDGLYENMKRAKRIVKGPGYITQEEWLRRLGLFSLEKKRLKSDLIAVYNFHMRKRRQGGDDLFSLVSGDNTQATL</sequence>
<protein>
    <recommendedName>
        <fullName evidence="3">Reverse transcriptase domain-containing protein</fullName>
    </recommendedName>
</protein>
<keyword evidence="2" id="KW-1185">Reference proteome</keyword>